<dbReference type="AlphaFoldDB" id="A0A835M078"/>
<dbReference type="InterPro" id="IPR040256">
    <property type="entry name" value="At4g02000-like"/>
</dbReference>
<protein>
    <recommendedName>
        <fullName evidence="1">DUF4283 domain-containing protein</fullName>
    </recommendedName>
</protein>
<name>A0A835M078_9MAGN</name>
<dbReference type="InterPro" id="IPR025558">
    <property type="entry name" value="DUF4283"/>
</dbReference>
<dbReference type="PANTHER" id="PTHR31286">
    <property type="entry name" value="GLYCINE-RICH CELL WALL STRUCTURAL PROTEIN 1.8-LIKE"/>
    <property type="match status" value="1"/>
</dbReference>
<comment type="caution">
    <text evidence="2">The sequence shown here is derived from an EMBL/GenBank/DDBJ whole genome shotgun (WGS) entry which is preliminary data.</text>
</comment>
<accession>A0A835M078</accession>
<dbReference type="Proteomes" id="UP000631114">
    <property type="component" value="Unassembled WGS sequence"/>
</dbReference>
<dbReference type="Pfam" id="PF14111">
    <property type="entry name" value="DUF4283"/>
    <property type="match status" value="1"/>
</dbReference>
<dbReference type="PANTHER" id="PTHR31286:SF167">
    <property type="entry name" value="OS09G0268800 PROTEIN"/>
    <property type="match status" value="1"/>
</dbReference>
<keyword evidence="3" id="KW-1185">Reference proteome</keyword>
<feature type="domain" description="DUF4283" evidence="1">
    <location>
        <begin position="139"/>
        <end position="209"/>
    </location>
</feature>
<gene>
    <name evidence="2" type="ORF">IFM89_016590</name>
</gene>
<evidence type="ECO:0000313" key="3">
    <source>
        <dbReference type="Proteomes" id="UP000631114"/>
    </source>
</evidence>
<proteinExistence type="predicted"/>
<evidence type="ECO:0000313" key="2">
    <source>
        <dbReference type="EMBL" id="KAF9609504.1"/>
    </source>
</evidence>
<evidence type="ECO:0000259" key="1">
    <source>
        <dbReference type="Pfam" id="PF14111"/>
    </source>
</evidence>
<organism evidence="2 3">
    <name type="scientific">Coptis chinensis</name>
    <dbReference type="NCBI Taxonomy" id="261450"/>
    <lineage>
        <taxon>Eukaryota</taxon>
        <taxon>Viridiplantae</taxon>
        <taxon>Streptophyta</taxon>
        <taxon>Embryophyta</taxon>
        <taxon>Tracheophyta</taxon>
        <taxon>Spermatophyta</taxon>
        <taxon>Magnoliopsida</taxon>
        <taxon>Ranunculales</taxon>
        <taxon>Ranunculaceae</taxon>
        <taxon>Coptidoideae</taxon>
        <taxon>Coptis</taxon>
    </lineage>
</organism>
<sequence length="329" mass="37793">MRVHECVRVDPFVLALAFKACGCDYESKYGKMVHGYSVKSGLVVMPPKCNSATRYLKETRQFHLVLASVDYYCFLHSTTEGKQAIPFWEMASSPMQGGSTREKIEELQFEMQNLFCSKEKKVVDIGCINMVENMEDGTTLLGKLYGGKSISLQDLAEELHRGWQTRGNTKVEMLSKGFYKMEFENIKELEHVKANGPWWIQGFIFSVKKGKHLQNWATSQKFDLVDFWIQIHGIPSDRLNEENVRMVGKNLGKLKEVDLCYRGEFRSPVARVRVRMDIKERLLKGLDLRTELGEVFPVTFKYEKLEIFAISVAVLDMISITVNRETNTA</sequence>
<dbReference type="EMBL" id="JADFTS010000004">
    <property type="protein sequence ID" value="KAF9609504.1"/>
    <property type="molecule type" value="Genomic_DNA"/>
</dbReference>
<dbReference type="OrthoDB" id="1750606at2759"/>
<reference evidence="2 3" key="1">
    <citation type="submission" date="2020-10" db="EMBL/GenBank/DDBJ databases">
        <title>The Coptis chinensis genome and diversification of protoberbering-type alkaloids.</title>
        <authorList>
            <person name="Wang B."/>
            <person name="Shu S."/>
            <person name="Song C."/>
            <person name="Liu Y."/>
        </authorList>
    </citation>
    <scope>NUCLEOTIDE SEQUENCE [LARGE SCALE GENOMIC DNA]</scope>
    <source>
        <strain evidence="2">HL-2020</strain>
        <tissue evidence="2">Leaf</tissue>
    </source>
</reference>